<evidence type="ECO:0000256" key="1">
    <source>
        <dbReference type="SAM" id="Phobius"/>
    </source>
</evidence>
<dbReference type="AlphaFoldDB" id="A0A1B3SLL9"/>
<proteinExistence type="predicted"/>
<feature type="transmembrane region" description="Helical" evidence="1">
    <location>
        <begin position="98"/>
        <end position="119"/>
    </location>
</feature>
<sequence length="234" mass="27525">MKKSVNKKRILFSILLSLVVIYFLNVVFEININVANILNIIEHLNNIVLISFVVLYSSFVFWKFSKLVKTLNKYKTSSFNNFKVSTLIYENLSLLKSYLLISSPILLIKLSDFFVIYNIDRNFDLFVSICLLVTIILLLNLTTFSIIIATLFLCKIHKIILVNSSFEIEYLNILLDQFYIDEQRKYEFKLTWFESILMSVFFTFKLETSQKVFKILNDINRDNKKATCPPLFLV</sequence>
<evidence type="ECO:0000313" key="2">
    <source>
        <dbReference type="EMBL" id="AOG60831.1"/>
    </source>
</evidence>
<feature type="transmembrane region" description="Helical" evidence="1">
    <location>
        <begin position="12"/>
        <end position="32"/>
    </location>
</feature>
<feature type="transmembrane region" description="Helical" evidence="1">
    <location>
        <begin position="44"/>
        <end position="64"/>
    </location>
</feature>
<dbReference type="EMBL" id="CP017015">
    <property type="protein sequence ID" value="AOG60831.1"/>
    <property type="molecule type" value="Genomic_DNA"/>
</dbReference>
<dbReference type="STRING" id="216938.SHELI_v1c08820"/>
<keyword evidence="1" id="KW-1133">Transmembrane helix</keyword>
<dbReference type="Proteomes" id="UP000094378">
    <property type="component" value="Chromosome"/>
</dbReference>
<evidence type="ECO:0000313" key="3">
    <source>
        <dbReference type="Proteomes" id="UP000094378"/>
    </source>
</evidence>
<reference evidence="2 3" key="1">
    <citation type="submission" date="2016-08" db="EMBL/GenBank/DDBJ databases">
        <title>Complete genome sequence of Spiroplasma helicoides TABS-2 (DSM 22551).</title>
        <authorList>
            <person name="Shen W.-Y."/>
            <person name="Lo W.-S."/>
            <person name="Lai Y.-C."/>
            <person name="Kuo C.-H."/>
        </authorList>
    </citation>
    <scope>NUCLEOTIDE SEQUENCE [LARGE SCALE GENOMIC DNA]</scope>
    <source>
        <strain evidence="2 3">TABS-2</strain>
    </source>
</reference>
<protein>
    <submittedName>
        <fullName evidence="2">Uncharacterized protein</fullName>
    </submittedName>
</protein>
<dbReference type="KEGG" id="shj:SHELI_v1c08820"/>
<accession>A0A1B3SLL9</accession>
<organism evidence="2 3">
    <name type="scientific">Spiroplasma helicoides</name>
    <dbReference type="NCBI Taxonomy" id="216938"/>
    <lineage>
        <taxon>Bacteria</taxon>
        <taxon>Bacillati</taxon>
        <taxon>Mycoplasmatota</taxon>
        <taxon>Mollicutes</taxon>
        <taxon>Entomoplasmatales</taxon>
        <taxon>Spiroplasmataceae</taxon>
        <taxon>Spiroplasma</taxon>
    </lineage>
</organism>
<dbReference type="RefSeq" id="WP_069117075.1">
    <property type="nucleotide sequence ID" value="NZ_CP017015.1"/>
</dbReference>
<dbReference type="OrthoDB" id="391413at2"/>
<keyword evidence="1" id="KW-0472">Membrane</keyword>
<keyword evidence="1" id="KW-0812">Transmembrane</keyword>
<gene>
    <name evidence="2" type="ORF">SHELI_v1c08820</name>
</gene>
<keyword evidence="3" id="KW-1185">Reference proteome</keyword>
<name>A0A1B3SLL9_9MOLU</name>
<feature type="transmembrane region" description="Helical" evidence="1">
    <location>
        <begin position="125"/>
        <end position="154"/>
    </location>
</feature>